<sequence length="165" mass="19520">MGYMNLKHQEQEIGHLRKSWGKKKKARHFPEKISGKEIKCCEFGGVYGEDLGCGLWILEGESKKNGSFWEIQGYPEGSGDLRMVKKGEFVEENMGIEEEDERTISYIGKKYLPHWLSRKCDDKRRRKREEEETLRASSAQFIEKNCFFYYYFFISATFILCRISR</sequence>
<protein>
    <submittedName>
        <fullName evidence="2">Uncharacterized protein</fullName>
    </submittedName>
</protein>
<gene>
    <name evidence="2" type="ORF">G2W53_003286</name>
</gene>
<dbReference type="EMBL" id="JAAIUW010000002">
    <property type="protein sequence ID" value="KAF7840988.1"/>
    <property type="molecule type" value="Genomic_DNA"/>
</dbReference>
<evidence type="ECO:0000256" key="1">
    <source>
        <dbReference type="SAM" id="Phobius"/>
    </source>
</evidence>
<keyword evidence="1" id="KW-0812">Transmembrane</keyword>
<accession>A0A834XCT6</accession>
<name>A0A834XCT6_9FABA</name>
<organism evidence="2 3">
    <name type="scientific">Senna tora</name>
    <dbReference type="NCBI Taxonomy" id="362788"/>
    <lineage>
        <taxon>Eukaryota</taxon>
        <taxon>Viridiplantae</taxon>
        <taxon>Streptophyta</taxon>
        <taxon>Embryophyta</taxon>
        <taxon>Tracheophyta</taxon>
        <taxon>Spermatophyta</taxon>
        <taxon>Magnoliopsida</taxon>
        <taxon>eudicotyledons</taxon>
        <taxon>Gunneridae</taxon>
        <taxon>Pentapetalae</taxon>
        <taxon>rosids</taxon>
        <taxon>fabids</taxon>
        <taxon>Fabales</taxon>
        <taxon>Fabaceae</taxon>
        <taxon>Caesalpinioideae</taxon>
        <taxon>Cassia clade</taxon>
        <taxon>Senna</taxon>
    </lineage>
</organism>
<proteinExistence type="predicted"/>
<evidence type="ECO:0000313" key="3">
    <source>
        <dbReference type="Proteomes" id="UP000634136"/>
    </source>
</evidence>
<reference evidence="2" key="1">
    <citation type="submission" date="2020-09" db="EMBL/GenBank/DDBJ databases">
        <title>Genome-Enabled Discovery of Anthraquinone Biosynthesis in Senna tora.</title>
        <authorList>
            <person name="Kang S.-H."/>
            <person name="Pandey R.P."/>
            <person name="Lee C.-M."/>
            <person name="Sim J.-S."/>
            <person name="Jeong J.-T."/>
            <person name="Choi B.-S."/>
            <person name="Jung M."/>
            <person name="Ginzburg D."/>
            <person name="Zhao K."/>
            <person name="Won S.Y."/>
            <person name="Oh T.-J."/>
            <person name="Yu Y."/>
            <person name="Kim N.-H."/>
            <person name="Lee O.R."/>
            <person name="Lee T.-H."/>
            <person name="Bashyal P."/>
            <person name="Kim T.-S."/>
            <person name="Lee W.-H."/>
            <person name="Kawkins C."/>
            <person name="Kim C.-K."/>
            <person name="Kim J.S."/>
            <person name="Ahn B.O."/>
            <person name="Rhee S.Y."/>
            <person name="Sohng J.K."/>
        </authorList>
    </citation>
    <scope>NUCLEOTIDE SEQUENCE</scope>
    <source>
        <tissue evidence="2">Leaf</tissue>
    </source>
</reference>
<keyword evidence="1" id="KW-1133">Transmembrane helix</keyword>
<feature type="transmembrane region" description="Helical" evidence="1">
    <location>
        <begin position="147"/>
        <end position="164"/>
    </location>
</feature>
<comment type="caution">
    <text evidence="2">The sequence shown here is derived from an EMBL/GenBank/DDBJ whole genome shotgun (WGS) entry which is preliminary data.</text>
</comment>
<dbReference type="AlphaFoldDB" id="A0A834XCT6"/>
<keyword evidence="3" id="KW-1185">Reference proteome</keyword>
<evidence type="ECO:0000313" key="2">
    <source>
        <dbReference type="EMBL" id="KAF7840988.1"/>
    </source>
</evidence>
<dbReference type="Proteomes" id="UP000634136">
    <property type="component" value="Unassembled WGS sequence"/>
</dbReference>
<keyword evidence="1" id="KW-0472">Membrane</keyword>